<evidence type="ECO:0000313" key="4">
    <source>
        <dbReference type="EMBL" id="NOV51158.1"/>
    </source>
</evidence>
<comment type="subcellular location">
    <subcellularLocation>
        <location evidence="1">Nucleus</location>
        <location evidence="1">Nucleolus</location>
    </subcellularLocation>
</comment>
<feature type="domain" description="Nrap protein" evidence="3">
    <location>
        <begin position="176"/>
        <end position="314"/>
    </location>
</feature>
<keyword evidence="1" id="KW-0694">RNA-binding</keyword>
<dbReference type="GO" id="GO:0006409">
    <property type="term" value="P:tRNA export from nucleus"/>
    <property type="evidence" value="ECO:0007669"/>
    <property type="project" value="TreeGrafter"/>
</dbReference>
<comment type="similarity">
    <text evidence="1">Belongs to the NRAP family.</text>
</comment>
<proteinExistence type="inferred from homology"/>
<dbReference type="InterPro" id="IPR035371">
    <property type="entry name" value="Nrap_D6"/>
</dbReference>
<dbReference type="InterPro" id="IPR035370">
    <property type="entry name" value="Nrap_D5"/>
</dbReference>
<dbReference type="GO" id="GO:0032545">
    <property type="term" value="C:CURI complex"/>
    <property type="evidence" value="ECO:0007669"/>
    <property type="project" value="TreeGrafter"/>
</dbReference>
<evidence type="ECO:0000259" key="3">
    <source>
        <dbReference type="Pfam" id="PF17407"/>
    </source>
</evidence>
<evidence type="ECO:0000259" key="2">
    <source>
        <dbReference type="Pfam" id="PF17406"/>
    </source>
</evidence>
<evidence type="ECO:0000256" key="1">
    <source>
        <dbReference type="RuleBase" id="RU364032"/>
    </source>
</evidence>
<name>A0A6M2E1B8_XENCH</name>
<dbReference type="Pfam" id="PF17407">
    <property type="entry name" value="Nrap_D6"/>
    <property type="match status" value="1"/>
</dbReference>
<accession>A0A6M2E1B8</accession>
<protein>
    <recommendedName>
        <fullName evidence="1">Nucleolar protein 6</fullName>
    </recommendedName>
</protein>
<dbReference type="Gene3D" id="3.30.70.3030">
    <property type="match status" value="1"/>
</dbReference>
<dbReference type="GO" id="GO:0032040">
    <property type="term" value="C:small-subunit processome"/>
    <property type="evidence" value="ECO:0007669"/>
    <property type="project" value="TreeGrafter"/>
</dbReference>
<sequence>MMPKLTSALLGLHHQHSAFGPAVCLAKRWLSSQLLDDFHVSGKIVELLVANLFLNPEPYDIPVQPQIAFVRFLNLIAYTDWNSTSLIINFNSEMTKEQILETETNFTANRSTLPPLYVVTPYDINPTTWTKISPSLQVLIRMALLARQSLQIIEDVYNNIDSQSDFKVMFTPSTVGYNLIINLKILHLPRRFYTLKNYEFENCENRDQYKKELMTYVKGDNEKVPVTDYDPVQCYLKELRDSYDEFALFFHDTYGGDFIAVLWKPQALVEKDFKVSHLNGRKVIQVDGKPKLVANLDAIIEDFYILGQGLVKSIENLTNRDSA</sequence>
<keyword evidence="1" id="KW-0539">Nucleus</keyword>
<dbReference type="EMBL" id="GIIL01007432">
    <property type="protein sequence ID" value="NOV51158.1"/>
    <property type="molecule type" value="Transcribed_RNA"/>
</dbReference>
<dbReference type="GO" id="GO:0034456">
    <property type="term" value="C:UTP-C complex"/>
    <property type="evidence" value="ECO:0007669"/>
    <property type="project" value="TreeGrafter"/>
</dbReference>
<dbReference type="Pfam" id="PF17406">
    <property type="entry name" value="Nrap_D5"/>
    <property type="match status" value="1"/>
</dbReference>
<feature type="domain" description="Nrap protein" evidence="2">
    <location>
        <begin position="16"/>
        <end position="172"/>
    </location>
</feature>
<organism evidence="4">
    <name type="scientific">Xenopsylla cheopis</name>
    <name type="common">Oriental rat flea</name>
    <name type="synonym">Pulex cheopis</name>
    <dbReference type="NCBI Taxonomy" id="163159"/>
    <lineage>
        <taxon>Eukaryota</taxon>
        <taxon>Metazoa</taxon>
        <taxon>Ecdysozoa</taxon>
        <taxon>Arthropoda</taxon>
        <taxon>Hexapoda</taxon>
        <taxon>Insecta</taxon>
        <taxon>Pterygota</taxon>
        <taxon>Neoptera</taxon>
        <taxon>Endopterygota</taxon>
        <taxon>Siphonaptera</taxon>
        <taxon>Pulicidae</taxon>
        <taxon>Xenopsyllinae</taxon>
        <taxon>Xenopsylla</taxon>
    </lineage>
</organism>
<dbReference type="PANTHER" id="PTHR17972:SF0">
    <property type="entry name" value="NUCLEOLAR PROTEIN 6"/>
    <property type="match status" value="1"/>
</dbReference>
<dbReference type="AlphaFoldDB" id="A0A6M2E1B8"/>
<dbReference type="GO" id="GO:0006364">
    <property type="term" value="P:rRNA processing"/>
    <property type="evidence" value="ECO:0007669"/>
    <property type="project" value="TreeGrafter"/>
</dbReference>
<dbReference type="PANTHER" id="PTHR17972">
    <property type="entry name" value="NUCLEOLAR RNA-ASSOCIATED PROTEIN"/>
    <property type="match status" value="1"/>
</dbReference>
<reference evidence="4" key="1">
    <citation type="submission" date="2020-03" db="EMBL/GenBank/DDBJ databases">
        <title>Transcriptomic Profiling of the Digestive Tract of the Rat Flea, Xenopsylla cheopis, Following Blood Feeding and Infection with Yersinia pestis.</title>
        <authorList>
            <person name="Bland D.M."/>
            <person name="Martens C.A."/>
            <person name="Virtaneva K."/>
            <person name="Kanakabandi K."/>
            <person name="Long D."/>
            <person name="Rosenke R."/>
            <person name="Saturday G.A."/>
            <person name="Hoyt F.H."/>
            <person name="Bruno D.P."/>
            <person name="Ribeiro J.M.C."/>
            <person name="Hinnebusch J."/>
        </authorList>
    </citation>
    <scope>NUCLEOTIDE SEQUENCE</scope>
</reference>
<dbReference type="GO" id="GO:0003723">
    <property type="term" value="F:RNA binding"/>
    <property type="evidence" value="ECO:0007669"/>
    <property type="project" value="UniProtKB-KW"/>
</dbReference>
<dbReference type="InterPro" id="IPR005554">
    <property type="entry name" value="NOL6/Upt22"/>
</dbReference>